<comment type="caution">
    <text evidence="11">The sequence shown here is derived from an EMBL/GenBank/DDBJ whole genome shotgun (WGS) entry which is preliminary data.</text>
</comment>
<organism evidence="11 12">
    <name type="scientific">Moryella indoligenes</name>
    <dbReference type="NCBI Taxonomy" id="371674"/>
    <lineage>
        <taxon>Bacteria</taxon>
        <taxon>Bacillati</taxon>
        <taxon>Bacillota</taxon>
        <taxon>Clostridia</taxon>
        <taxon>Lachnospirales</taxon>
        <taxon>Lachnospiraceae</taxon>
        <taxon>Moryella</taxon>
    </lineage>
</organism>
<feature type="chain" id="PRO_5041926843" evidence="9">
    <location>
        <begin position="30"/>
        <end position="414"/>
    </location>
</feature>
<evidence type="ECO:0000256" key="2">
    <source>
        <dbReference type="ARBA" id="ARBA00005988"/>
    </source>
</evidence>
<dbReference type="RefSeq" id="WP_106612968.1">
    <property type="nucleotide sequence ID" value="NZ_JAUSTO010000002.1"/>
</dbReference>
<dbReference type="GO" id="GO:0008270">
    <property type="term" value="F:zinc ion binding"/>
    <property type="evidence" value="ECO:0007669"/>
    <property type="project" value="InterPro"/>
</dbReference>
<dbReference type="Proteomes" id="UP001241537">
    <property type="component" value="Unassembled WGS sequence"/>
</dbReference>
<feature type="signal peptide" evidence="9">
    <location>
        <begin position="1"/>
        <end position="29"/>
    </location>
</feature>
<dbReference type="GO" id="GO:0005615">
    <property type="term" value="C:extracellular space"/>
    <property type="evidence" value="ECO:0007669"/>
    <property type="project" value="TreeGrafter"/>
</dbReference>
<dbReference type="SUPFAM" id="SSF53187">
    <property type="entry name" value="Zn-dependent exopeptidases"/>
    <property type="match status" value="1"/>
</dbReference>
<dbReference type="GO" id="GO:0004181">
    <property type="term" value="F:metallocarboxypeptidase activity"/>
    <property type="evidence" value="ECO:0007669"/>
    <property type="project" value="InterPro"/>
</dbReference>
<comment type="similarity">
    <text evidence="2 7">Belongs to the peptidase M14 family.</text>
</comment>
<keyword evidence="5" id="KW-0862">Zinc</keyword>
<dbReference type="Pfam" id="PF00246">
    <property type="entry name" value="Peptidase_M14"/>
    <property type="match status" value="1"/>
</dbReference>
<keyword evidence="6" id="KW-0482">Metalloprotease</keyword>
<evidence type="ECO:0000313" key="12">
    <source>
        <dbReference type="Proteomes" id="UP001241537"/>
    </source>
</evidence>
<evidence type="ECO:0000256" key="1">
    <source>
        <dbReference type="ARBA" id="ARBA00001947"/>
    </source>
</evidence>
<evidence type="ECO:0000256" key="8">
    <source>
        <dbReference type="SAM" id="MobiDB-lite"/>
    </source>
</evidence>
<dbReference type="EC" id="3.4.19.11" evidence="11"/>
<dbReference type="Gene3D" id="3.40.630.10">
    <property type="entry name" value="Zn peptidases"/>
    <property type="match status" value="1"/>
</dbReference>
<evidence type="ECO:0000256" key="9">
    <source>
        <dbReference type="SAM" id="SignalP"/>
    </source>
</evidence>
<feature type="compositionally biased region" description="Polar residues" evidence="8">
    <location>
        <begin position="387"/>
        <end position="397"/>
    </location>
</feature>
<gene>
    <name evidence="11" type="ORF">J2S20_000294</name>
</gene>
<name>A0AAE4AJW3_9FIRM</name>
<dbReference type="AlphaFoldDB" id="A0AAE4AJW3"/>
<dbReference type="InterPro" id="IPR000834">
    <property type="entry name" value="Peptidase_M14"/>
</dbReference>
<evidence type="ECO:0000313" key="11">
    <source>
        <dbReference type="EMBL" id="MDQ0151614.1"/>
    </source>
</evidence>
<keyword evidence="3" id="KW-0645">Protease</keyword>
<evidence type="ECO:0000259" key="10">
    <source>
        <dbReference type="PROSITE" id="PS52035"/>
    </source>
</evidence>
<comment type="cofactor">
    <cofactor evidence="1">
        <name>Zn(2+)</name>
        <dbReference type="ChEBI" id="CHEBI:29105"/>
    </cofactor>
</comment>
<dbReference type="PROSITE" id="PS52035">
    <property type="entry name" value="PEPTIDASE_M14"/>
    <property type="match status" value="1"/>
</dbReference>
<proteinExistence type="inferred from homology"/>
<feature type="region of interest" description="Disordered" evidence="8">
    <location>
        <begin position="382"/>
        <end position="414"/>
    </location>
</feature>
<dbReference type="EMBL" id="JAUSTO010000002">
    <property type="protein sequence ID" value="MDQ0151614.1"/>
    <property type="molecule type" value="Genomic_DNA"/>
</dbReference>
<keyword evidence="9" id="KW-0732">Signal</keyword>
<dbReference type="PANTHER" id="PTHR11705:SF143">
    <property type="entry name" value="SLL0236 PROTEIN"/>
    <property type="match status" value="1"/>
</dbReference>
<evidence type="ECO:0000256" key="4">
    <source>
        <dbReference type="ARBA" id="ARBA00022801"/>
    </source>
</evidence>
<dbReference type="PRINTS" id="PR00765">
    <property type="entry name" value="CRBOXYPTASEA"/>
</dbReference>
<reference evidence="11" key="1">
    <citation type="submission" date="2023-07" db="EMBL/GenBank/DDBJ databases">
        <title>Genomic Encyclopedia of Type Strains, Phase IV (KMG-IV): sequencing the most valuable type-strain genomes for metagenomic binning, comparative biology and taxonomic classification.</title>
        <authorList>
            <person name="Goeker M."/>
        </authorList>
    </citation>
    <scope>NUCLEOTIDE SEQUENCE</scope>
    <source>
        <strain evidence="11">DSM 19659</strain>
    </source>
</reference>
<accession>A0AAE4AJW3</accession>
<evidence type="ECO:0000256" key="6">
    <source>
        <dbReference type="ARBA" id="ARBA00023049"/>
    </source>
</evidence>
<keyword evidence="12" id="KW-1185">Reference proteome</keyword>
<sequence>MRKQRWMKTAALFLAVAAMALMPGLSSRAGTVIHAKRETKSAVSDLRTSSDSFYFAVSGMYTYSQLQSDIALLTQRYSGVSADSIGNTADGRQLYRIVIGNPAAEKKILVVAAMHAREYITTPLVMRQLKDLLDRRDSGDASLESVCVQFVPMLDPDGVAISQYALDGLQTNAMKRKVNAIIQSWAEWGLLEDTNKYNWYLNKWKNNANGVDLNRNFPTPGWAPLKDLRDKPASDLYKGPSGGSELETQAIMRLVQSQKFSEVVNYHSQGQIIYWAHSKAGAEVREREHNMGRIASRLTGYGLVTPGSGASEEGCSFKDWLDAEMNVPNITLEVGLGTAPVPETQLETIWTQNRKLLPELIAELLGRSTLLEEIKNEERAAKEQIEAGQSGSVQLNSAPAGKDSSVQLVAPRAE</sequence>
<evidence type="ECO:0000256" key="3">
    <source>
        <dbReference type="ARBA" id="ARBA00022670"/>
    </source>
</evidence>
<evidence type="ECO:0000256" key="7">
    <source>
        <dbReference type="PROSITE-ProRule" id="PRU01379"/>
    </source>
</evidence>
<dbReference type="SMART" id="SM00631">
    <property type="entry name" value="Zn_pept"/>
    <property type="match status" value="1"/>
</dbReference>
<evidence type="ECO:0000256" key="5">
    <source>
        <dbReference type="ARBA" id="ARBA00022833"/>
    </source>
</evidence>
<dbReference type="PANTHER" id="PTHR11705">
    <property type="entry name" value="PROTEASE FAMILY M14 CARBOXYPEPTIDASE A,B"/>
    <property type="match status" value="1"/>
</dbReference>
<feature type="active site" description="Proton donor/acceptor" evidence="7">
    <location>
        <position position="333"/>
    </location>
</feature>
<feature type="domain" description="Peptidase M14" evidence="10">
    <location>
        <begin position="59"/>
        <end position="364"/>
    </location>
</feature>
<dbReference type="GO" id="GO:0006508">
    <property type="term" value="P:proteolysis"/>
    <property type="evidence" value="ECO:0007669"/>
    <property type="project" value="UniProtKB-KW"/>
</dbReference>
<protein>
    <submittedName>
        <fullName evidence="11">G-D-glutamyl-meso-diaminopimelate peptidase</fullName>
        <ecNumber evidence="11">3.4.19.11</ecNumber>
    </submittedName>
</protein>
<keyword evidence="4 11" id="KW-0378">Hydrolase</keyword>